<evidence type="ECO:0000256" key="4">
    <source>
        <dbReference type="PROSITE-ProRule" id="PRU00433"/>
    </source>
</evidence>
<keyword evidence="5" id="KW-0812">Transmembrane</keyword>
<reference evidence="7 8" key="1">
    <citation type="submission" date="2021-05" db="EMBL/GenBank/DDBJ databases">
        <title>Novel Bacillus species.</title>
        <authorList>
            <person name="Liu G."/>
        </authorList>
    </citation>
    <scope>NUCLEOTIDE SEQUENCE [LARGE SCALE GENOMIC DNA]</scope>
    <source>
        <strain evidence="7 8">FJAT-49705</strain>
    </source>
</reference>
<protein>
    <submittedName>
        <fullName evidence="7">C-type cytochrome</fullName>
    </submittedName>
</protein>
<dbReference type="Pfam" id="PF21342">
    <property type="entry name" value="SoxA-TsdA_cyt-c"/>
    <property type="match status" value="1"/>
</dbReference>
<organism evidence="7 8">
    <name type="scientific">Cytobacillus citreus</name>
    <dbReference type="NCBI Taxonomy" id="2833586"/>
    <lineage>
        <taxon>Bacteria</taxon>
        <taxon>Bacillati</taxon>
        <taxon>Bacillota</taxon>
        <taxon>Bacilli</taxon>
        <taxon>Bacillales</taxon>
        <taxon>Bacillaceae</taxon>
        <taxon>Cytobacillus</taxon>
    </lineage>
</organism>
<name>A0ABS5NM90_9BACI</name>
<proteinExistence type="predicted"/>
<dbReference type="PANTHER" id="PTHR35008">
    <property type="entry name" value="BLL4482 PROTEIN-RELATED"/>
    <property type="match status" value="1"/>
</dbReference>
<dbReference type="PROSITE" id="PS51007">
    <property type="entry name" value="CYTC"/>
    <property type="match status" value="1"/>
</dbReference>
<dbReference type="PANTHER" id="PTHR35008:SF9">
    <property type="entry name" value="CYTOCHROME C DOMAIN-CONTAINING PROTEIN"/>
    <property type="match status" value="1"/>
</dbReference>
<keyword evidence="3 4" id="KW-0408">Iron</keyword>
<evidence type="ECO:0000256" key="1">
    <source>
        <dbReference type="ARBA" id="ARBA00022617"/>
    </source>
</evidence>
<dbReference type="RefSeq" id="WP_213100417.1">
    <property type="nucleotide sequence ID" value="NZ_JAGYPM010000001.1"/>
</dbReference>
<feature type="transmembrane region" description="Helical" evidence="5">
    <location>
        <begin position="6"/>
        <end position="27"/>
    </location>
</feature>
<dbReference type="InterPro" id="IPR036909">
    <property type="entry name" value="Cyt_c-like_dom_sf"/>
</dbReference>
<evidence type="ECO:0000313" key="7">
    <source>
        <dbReference type="EMBL" id="MBS4188922.1"/>
    </source>
</evidence>
<dbReference type="Pfam" id="PF00034">
    <property type="entry name" value="Cytochrom_C"/>
    <property type="match status" value="1"/>
</dbReference>
<dbReference type="Gene3D" id="1.10.760.10">
    <property type="entry name" value="Cytochrome c-like domain"/>
    <property type="match status" value="2"/>
</dbReference>
<dbReference type="InterPro" id="IPR051459">
    <property type="entry name" value="Cytochrome_c-type_DH"/>
</dbReference>
<dbReference type="SUPFAM" id="SSF46626">
    <property type="entry name" value="Cytochrome c"/>
    <property type="match status" value="2"/>
</dbReference>
<evidence type="ECO:0000256" key="2">
    <source>
        <dbReference type="ARBA" id="ARBA00022723"/>
    </source>
</evidence>
<dbReference type="EMBL" id="JAGYPM010000001">
    <property type="protein sequence ID" value="MBS4188922.1"/>
    <property type="molecule type" value="Genomic_DNA"/>
</dbReference>
<evidence type="ECO:0000313" key="8">
    <source>
        <dbReference type="Proteomes" id="UP000681027"/>
    </source>
</evidence>
<evidence type="ECO:0000256" key="5">
    <source>
        <dbReference type="SAM" id="Phobius"/>
    </source>
</evidence>
<accession>A0ABS5NM90</accession>
<comment type="caution">
    <text evidence="7">The sequence shown here is derived from an EMBL/GenBank/DDBJ whole genome shotgun (WGS) entry which is preliminary data.</text>
</comment>
<keyword evidence="8" id="KW-1185">Reference proteome</keyword>
<keyword evidence="1 4" id="KW-0349">Heme</keyword>
<evidence type="ECO:0000259" key="6">
    <source>
        <dbReference type="PROSITE" id="PS51007"/>
    </source>
</evidence>
<dbReference type="Proteomes" id="UP000681027">
    <property type="component" value="Unassembled WGS sequence"/>
</dbReference>
<evidence type="ECO:0000256" key="3">
    <source>
        <dbReference type="ARBA" id="ARBA00023004"/>
    </source>
</evidence>
<dbReference type="InterPro" id="IPR009056">
    <property type="entry name" value="Cyt_c-like_dom"/>
</dbReference>
<keyword evidence="5" id="KW-0472">Membrane</keyword>
<keyword evidence="2 4" id="KW-0479">Metal-binding</keyword>
<gene>
    <name evidence="7" type="ORF">KHA94_01645</name>
</gene>
<keyword evidence="5" id="KW-1133">Transmembrane helix</keyword>
<feature type="domain" description="Cytochrome c" evidence="6">
    <location>
        <begin position="187"/>
        <end position="273"/>
    </location>
</feature>
<sequence>MIKRLLIGVGSIVIIITILGFSISHVAKSEAIKTAQKAAALPPGIIKDHPYLPPSMDEVPAGEEGDLIRLGYKQHEETSTVLDGYDKSTLSCGSCHANGGVRSSLDIVGVTKTYPQYNSRAGKVMTIEDRINGCFKRSLNGTPLPLDSKEMKAFVAYYTYISQNVPDGTKDRPWAKLDKPKGDITKVNVDKGREIFNESCIVCHGEDGNGNGWNDLAVWGENSFNDGAGMNRIRTTAGFIKGYMPKVPVGGREPGSLSEQEAMDIAAYILSMGRPNLPEKIYDWPNGDAPDDAAYETLAGHKGDKK</sequence>